<keyword evidence="3" id="KW-0540">Nuclease</keyword>
<keyword evidence="10" id="KW-1185">Reference proteome</keyword>
<evidence type="ECO:0000256" key="7">
    <source>
        <dbReference type="SAM" id="MobiDB-lite"/>
    </source>
</evidence>
<keyword evidence="5" id="KW-0378">Hydrolase</keyword>
<organism evidence="9 10">
    <name type="scientific">Solanum verrucosum</name>
    <dbReference type="NCBI Taxonomy" id="315347"/>
    <lineage>
        <taxon>Eukaryota</taxon>
        <taxon>Viridiplantae</taxon>
        <taxon>Streptophyta</taxon>
        <taxon>Embryophyta</taxon>
        <taxon>Tracheophyta</taxon>
        <taxon>Spermatophyta</taxon>
        <taxon>Magnoliopsida</taxon>
        <taxon>eudicotyledons</taxon>
        <taxon>Gunneridae</taxon>
        <taxon>Pentapetalae</taxon>
        <taxon>asterids</taxon>
        <taxon>lamiids</taxon>
        <taxon>Solanales</taxon>
        <taxon>Solanaceae</taxon>
        <taxon>Solanoideae</taxon>
        <taxon>Solaneae</taxon>
        <taxon>Solanum</taxon>
    </lineage>
</organism>
<dbReference type="Pfam" id="PF17917">
    <property type="entry name" value="RT_RNaseH"/>
    <property type="match status" value="1"/>
</dbReference>
<dbReference type="GO" id="GO:0003964">
    <property type="term" value="F:RNA-directed DNA polymerase activity"/>
    <property type="evidence" value="ECO:0007669"/>
    <property type="project" value="UniProtKB-KW"/>
</dbReference>
<accession>A0AAF0V061</accession>
<dbReference type="Proteomes" id="UP001234989">
    <property type="component" value="Chromosome 11"/>
</dbReference>
<dbReference type="EMBL" id="CP133622">
    <property type="protein sequence ID" value="WMV54689.1"/>
    <property type="molecule type" value="Genomic_DNA"/>
</dbReference>
<evidence type="ECO:0000256" key="1">
    <source>
        <dbReference type="ARBA" id="ARBA00022679"/>
    </source>
</evidence>
<dbReference type="GO" id="GO:0004519">
    <property type="term" value="F:endonuclease activity"/>
    <property type="evidence" value="ECO:0007669"/>
    <property type="project" value="UniProtKB-KW"/>
</dbReference>
<evidence type="ECO:0000313" key="10">
    <source>
        <dbReference type="Proteomes" id="UP001234989"/>
    </source>
</evidence>
<keyword evidence="4" id="KW-0255">Endonuclease</keyword>
<name>A0AAF0V061_SOLVR</name>
<feature type="compositionally biased region" description="Basic and acidic residues" evidence="7">
    <location>
        <begin position="413"/>
        <end position="427"/>
    </location>
</feature>
<evidence type="ECO:0000259" key="8">
    <source>
        <dbReference type="Pfam" id="PF17917"/>
    </source>
</evidence>
<evidence type="ECO:0000256" key="2">
    <source>
        <dbReference type="ARBA" id="ARBA00022695"/>
    </source>
</evidence>
<keyword evidence="1" id="KW-0808">Transferase</keyword>
<sequence>MWLKFKEILQQCPSHGMSDKLLLEYFYKSLGHENRSIADQFCEGGLIQQPYEAVTQLLNGMNKINNETKKTRMARIVSSAECLVQEIHGIGSAVHEKGQHIPPRKCQKMKKQEGGQNEKTLLALAFCPLCGHHFSDHASMPLYHWPSIFRPVDVGVAHIEEERKDLAKDVHRLDRLGVRLMSISDSGVMIQNGEESSLVVEVKENGFLYDVIRIKAIYEKPCSRPLKLFMKMEVHEMVLTANKGFHTLQVAARHFGKPEPIGGSPKALSNWQHYLWTKEFVIRTDYESLNHIRAQGKLNKRHTKWIGFLETFPYALYPNDPVQETLCAYELLERTIYLTLLSQDVLLSLDGSKRAEAMMKLHEKAQDLQSMQGLFIKMEVHEMVLIANKGFHTLKVAAGHFGEPEPIGGSHKSLGDDHNSSFDLERG</sequence>
<reference evidence="9" key="1">
    <citation type="submission" date="2023-08" db="EMBL/GenBank/DDBJ databases">
        <title>A de novo genome assembly of Solanum verrucosum Schlechtendal, a Mexican diploid species geographically isolated from the other diploid A-genome species in potato relatives.</title>
        <authorList>
            <person name="Hosaka K."/>
        </authorList>
    </citation>
    <scope>NUCLEOTIDE SEQUENCE</scope>
    <source>
        <tissue evidence="9">Young leaves</tissue>
    </source>
</reference>
<evidence type="ECO:0000313" key="9">
    <source>
        <dbReference type="EMBL" id="WMV54689.1"/>
    </source>
</evidence>
<evidence type="ECO:0000256" key="4">
    <source>
        <dbReference type="ARBA" id="ARBA00022759"/>
    </source>
</evidence>
<evidence type="ECO:0000256" key="5">
    <source>
        <dbReference type="ARBA" id="ARBA00022801"/>
    </source>
</evidence>
<keyword evidence="6" id="KW-0695">RNA-directed DNA polymerase</keyword>
<dbReference type="GO" id="GO:0016787">
    <property type="term" value="F:hydrolase activity"/>
    <property type="evidence" value="ECO:0007669"/>
    <property type="project" value="UniProtKB-KW"/>
</dbReference>
<dbReference type="PANTHER" id="PTHR35046:SF26">
    <property type="entry name" value="RNA-DIRECTED DNA POLYMERASE"/>
    <property type="match status" value="1"/>
</dbReference>
<dbReference type="InterPro" id="IPR041373">
    <property type="entry name" value="RT_RNaseH"/>
</dbReference>
<feature type="region of interest" description="Disordered" evidence="7">
    <location>
        <begin position="406"/>
        <end position="427"/>
    </location>
</feature>
<feature type="domain" description="Reverse transcriptase RNase H-like" evidence="8">
    <location>
        <begin position="267"/>
        <end position="312"/>
    </location>
</feature>
<evidence type="ECO:0000256" key="3">
    <source>
        <dbReference type="ARBA" id="ARBA00022722"/>
    </source>
</evidence>
<gene>
    <name evidence="9" type="ORF">MTR67_048074</name>
</gene>
<protein>
    <recommendedName>
        <fullName evidence="8">Reverse transcriptase RNase H-like domain-containing protein</fullName>
    </recommendedName>
</protein>
<evidence type="ECO:0000256" key="6">
    <source>
        <dbReference type="ARBA" id="ARBA00022918"/>
    </source>
</evidence>
<proteinExistence type="predicted"/>
<dbReference type="PANTHER" id="PTHR35046">
    <property type="entry name" value="ZINC KNUCKLE (CCHC-TYPE) FAMILY PROTEIN"/>
    <property type="match status" value="1"/>
</dbReference>
<keyword evidence="2" id="KW-0548">Nucleotidyltransferase</keyword>
<dbReference type="AlphaFoldDB" id="A0AAF0V061"/>